<dbReference type="HOGENOM" id="CLU_2798717_0_0_1"/>
<keyword evidence="1" id="KW-0812">Transmembrane</keyword>
<dbReference type="InParanoid" id="U5GCN6"/>
<feature type="transmembrane region" description="Helical" evidence="1">
    <location>
        <begin position="23"/>
        <end position="44"/>
    </location>
</feature>
<reference evidence="2 3" key="1">
    <citation type="journal article" date="2006" name="Science">
        <title>The genome of black cottonwood, Populus trichocarpa (Torr. &amp; Gray).</title>
        <authorList>
            <person name="Tuskan G.A."/>
            <person name="Difazio S."/>
            <person name="Jansson S."/>
            <person name="Bohlmann J."/>
            <person name="Grigoriev I."/>
            <person name="Hellsten U."/>
            <person name="Putnam N."/>
            <person name="Ralph S."/>
            <person name="Rombauts S."/>
            <person name="Salamov A."/>
            <person name="Schein J."/>
            <person name="Sterck L."/>
            <person name="Aerts A."/>
            <person name="Bhalerao R.R."/>
            <person name="Bhalerao R.P."/>
            <person name="Blaudez D."/>
            <person name="Boerjan W."/>
            <person name="Brun A."/>
            <person name="Brunner A."/>
            <person name="Busov V."/>
            <person name="Campbell M."/>
            <person name="Carlson J."/>
            <person name="Chalot M."/>
            <person name="Chapman J."/>
            <person name="Chen G.L."/>
            <person name="Cooper D."/>
            <person name="Coutinho P.M."/>
            <person name="Couturier J."/>
            <person name="Covert S."/>
            <person name="Cronk Q."/>
            <person name="Cunningham R."/>
            <person name="Davis J."/>
            <person name="Degroeve S."/>
            <person name="Dejardin A."/>
            <person name="Depamphilis C."/>
            <person name="Detter J."/>
            <person name="Dirks B."/>
            <person name="Dubchak I."/>
            <person name="Duplessis S."/>
            <person name="Ehlting J."/>
            <person name="Ellis B."/>
            <person name="Gendler K."/>
            <person name="Goodstein D."/>
            <person name="Gribskov M."/>
            <person name="Grimwood J."/>
            <person name="Groover A."/>
            <person name="Gunter L."/>
            <person name="Hamberger B."/>
            <person name="Heinze B."/>
            <person name="Helariutta Y."/>
            <person name="Henrissat B."/>
            <person name="Holligan D."/>
            <person name="Holt R."/>
            <person name="Huang W."/>
            <person name="Islam-Faridi N."/>
            <person name="Jones S."/>
            <person name="Jones-Rhoades M."/>
            <person name="Jorgensen R."/>
            <person name="Joshi C."/>
            <person name="Kangasjarvi J."/>
            <person name="Karlsson J."/>
            <person name="Kelleher C."/>
            <person name="Kirkpatrick R."/>
            <person name="Kirst M."/>
            <person name="Kohler A."/>
            <person name="Kalluri U."/>
            <person name="Larimer F."/>
            <person name="Leebens-Mack J."/>
            <person name="Leple J.C."/>
            <person name="Locascio P."/>
            <person name="Lou Y."/>
            <person name="Lucas S."/>
            <person name="Martin F."/>
            <person name="Montanini B."/>
            <person name="Napoli C."/>
            <person name="Nelson D.R."/>
            <person name="Nelson C."/>
            <person name="Nieminen K."/>
            <person name="Nilsson O."/>
            <person name="Pereda V."/>
            <person name="Peter G."/>
            <person name="Philippe R."/>
            <person name="Pilate G."/>
            <person name="Poliakov A."/>
            <person name="Razumovskaya J."/>
            <person name="Richardson P."/>
            <person name="Rinaldi C."/>
            <person name="Ritland K."/>
            <person name="Rouze P."/>
            <person name="Ryaboy D."/>
            <person name="Schmutz J."/>
            <person name="Schrader J."/>
            <person name="Segerman B."/>
            <person name="Shin H."/>
            <person name="Siddiqui A."/>
            <person name="Sterky F."/>
            <person name="Terry A."/>
            <person name="Tsai C.J."/>
            <person name="Uberbacher E."/>
            <person name="Unneberg P."/>
            <person name="Vahala J."/>
            <person name="Wall K."/>
            <person name="Wessler S."/>
            <person name="Yang G."/>
            <person name="Yin T."/>
            <person name="Douglas C."/>
            <person name="Marra M."/>
            <person name="Sandberg G."/>
            <person name="Van de Peer Y."/>
            <person name="Rokhsar D."/>
        </authorList>
    </citation>
    <scope>NUCLEOTIDE SEQUENCE [LARGE SCALE GENOMIC DNA]</scope>
    <source>
        <strain evidence="3">cv. Nisqually</strain>
    </source>
</reference>
<keyword evidence="1" id="KW-1133">Transmembrane helix</keyword>
<accession>U5GCN6</accession>
<dbReference type="AlphaFoldDB" id="U5GCN6"/>
<dbReference type="EMBL" id="CM009295">
    <property type="protein sequence ID" value="PNT31202.1"/>
    <property type="molecule type" value="Genomic_DNA"/>
</dbReference>
<gene>
    <name evidence="2" type="ORF">POPTR_006G121800</name>
</gene>
<name>U5GCN6_POPTR</name>
<organism evidence="2 3">
    <name type="scientific">Populus trichocarpa</name>
    <name type="common">Western balsam poplar</name>
    <name type="synonym">Populus balsamifera subsp. trichocarpa</name>
    <dbReference type="NCBI Taxonomy" id="3694"/>
    <lineage>
        <taxon>Eukaryota</taxon>
        <taxon>Viridiplantae</taxon>
        <taxon>Streptophyta</taxon>
        <taxon>Embryophyta</taxon>
        <taxon>Tracheophyta</taxon>
        <taxon>Spermatophyta</taxon>
        <taxon>Magnoliopsida</taxon>
        <taxon>eudicotyledons</taxon>
        <taxon>Gunneridae</taxon>
        <taxon>Pentapetalae</taxon>
        <taxon>rosids</taxon>
        <taxon>fabids</taxon>
        <taxon>Malpighiales</taxon>
        <taxon>Salicaceae</taxon>
        <taxon>Saliceae</taxon>
        <taxon>Populus</taxon>
    </lineage>
</organism>
<sequence length="68" mass="7888">MKLLLITWSCSSGINHRRIITLLGWRVTCKISCWLLCLAVPLMMRMVDVFEKSWHDEAYTVSTVDDSN</sequence>
<evidence type="ECO:0000313" key="3">
    <source>
        <dbReference type="Proteomes" id="UP000006729"/>
    </source>
</evidence>
<keyword evidence="1" id="KW-0472">Membrane</keyword>
<protein>
    <submittedName>
        <fullName evidence="2">Uncharacterized protein</fullName>
    </submittedName>
</protein>
<proteinExistence type="predicted"/>
<evidence type="ECO:0000256" key="1">
    <source>
        <dbReference type="SAM" id="Phobius"/>
    </source>
</evidence>
<dbReference type="Proteomes" id="UP000006729">
    <property type="component" value="Chromosome 6"/>
</dbReference>
<evidence type="ECO:0000313" key="2">
    <source>
        <dbReference type="EMBL" id="PNT31202.1"/>
    </source>
</evidence>
<keyword evidence="3" id="KW-1185">Reference proteome</keyword>